<evidence type="ECO:0000259" key="2">
    <source>
        <dbReference type="Pfam" id="PF14303"/>
    </source>
</evidence>
<dbReference type="PANTHER" id="PTHR45224:SF16">
    <property type="entry name" value="OS01G0527900 PROTEIN"/>
    <property type="match status" value="1"/>
</dbReference>
<sequence>MAPQYKRTSAPAPQEISSAQAQAIPCQAQPVPTAAATPPVFGPGAWCLPQPQSEVVSNGSSSQPINIGDDTNGGDIARTEKRLTWTKEEDLKLVSAWLNNSNDPIQANYKKNDQYWKGVTTVFNSTTPKNRMSPFMFKHCWDVLRKEPKWDAYLERLEQLEPENRKFCAEEDMGQRFSLDDAKDERPIGGKQAKEQLKRKRKDQACLVDLEDELHKFVDAQNIATEGRKEMLETQKQVSSEKLEARKLAYLTAKEHKESVMLETYRSLMMQDTTVMSEDMRSEHVLAVRCFREKLFGKAE</sequence>
<reference evidence="3" key="1">
    <citation type="submission" date="2020-07" db="EMBL/GenBank/DDBJ databases">
        <title>Genome sequence and genetic diversity analysis of an under-domesticated orphan crop, white fonio (Digitaria exilis).</title>
        <authorList>
            <person name="Bennetzen J.L."/>
            <person name="Chen S."/>
            <person name="Ma X."/>
            <person name="Wang X."/>
            <person name="Yssel A.E.J."/>
            <person name="Chaluvadi S.R."/>
            <person name="Johnson M."/>
            <person name="Gangashetty P."/>
            <person name="Hamidou F."/>
            <person name="Sanogo M.D."/>
            <person name="Zwaenepoel A."/>
            <person name="Wallace J."/>
            <person name="Van De Peer Y."/>
            <person name="Van Deynze A."/>
        </authorList>
    </citation>
    <scope>NUCLEOTIDE SEQUENCE</scope>
    <source>
        <tissue evidence="3">Leaves</tissue>
    </source>
</reference>
<gene>
    <name evidence="3" type="ORF">HU200_025247</name>
</gene>
<feature type="region of interest" description="Disordered" evidence="1">
    <location>
        <begin position="53"/>
        <end position="74"/>
    </location>
</feature>
<dbReference type="OrthoDB" id="681184at2759"/>
<feature type="region of interest" description="Disordered" evidence="1">
    <location>
        <begin position="1"/>
        <end position="23"/>
    </location>
</feature>
<dbReference type="AlphaFoldDB" id="A0A835C060"/>
<dbReference type="Pfam" id="PF14303">
    <property type="entry name" value="NAM-associated"/>
    <property type="match status" value="1"/>
</dbReference>
<protein>
    <recommendedName>
        <fullName evidence="2">No apical meristem-associated C-terminal domain-containing protein</fullName>
    </recommendedName>
</protein>
<dbReference type="InterPro" id="IPR029466">
    <property type="entry name" value="NAM-associated_C"/>
</dbReference>
<evidence type="ECO:0000313" key="3">
    <source>
        <dbReference type="EMBL" id="KAF8718479.1"/>
    </source>
</evidence>
<proteinExistence type="predicted"/>
<feature type="domain" description="No apical meristem-associated C-terminal" evidence="2">
    <location>
        <begin position="134"/>
        <end position="281"/>
    </location>
</feature>
<evidence type="ECO:0000313" key="4">
    <source>
        <dbReference type="Proteomes" id="UP000636709"/>
    </source>
</evidence>
<dbReference type="PANTHER" id="PTHR45224">
    <property type="entry name" value="OS01G0527900 PROTEIN-RELATED"/>
    <property type="match status" value="1"/>
</dbReference>
<comment type="caution">
    <text evidence="3">The sequence shown here is derived from an EMBL/GenBank/DDBJ whole genome shotgun (WGS) entry which is preliminary data.</text>
</comment>
<feature type="compositionally biased region" description="Polar residues" evidence="1">
    <location>
        <begin position="53"/>
        <end position="65"/>
    </location>
</feature>
<organism evidence="3 4">
    <name type="scientific">Digitaria exilis</name>
    <dbReference type="NCBI Taxonomy" id="1010633"/>
    <lineage>
        <taxon>Eukaryota</taxon>
        <taxon>Viridiplantae</taxon>
        <taxon>Streptophyta</taxon>
        <taxon>Embryophyta</taxon>
        <taxon>Tracheophyta</taxon>
        <taxon>Spermatophyta</taxon>
        <taxon>Magnoliopsida</taxon>
        <taxon>Liliopsida</taxon>
        <taxon>Poales</taxon>
        <taxon>Poaceae</taxon>
        <taxon>PACMAD clade</taxon>
        <taxon>Panicoideae</taxon>
        <taxon>Panicodae</taxon>
        <taxon>Paniceae</taxon>
        <taxon>Anthephorinae</taxon>
        <taxon>Digitaria</taxon>
    </lineage>
</organism>
<name>A0A835C060_9POAL</name>
<keyword evidence="4" id="KW-1185">Reference proteome</keyword>
<dbReference type="EMBL" id="JACEFO010001708">
    <property type="protein sequence ID" value="KAF8718479.1"/>
    <property type="molecule type" value="Genomic_DNA"/>
</dbReference>
<dbReference type="Proteomes" id="UP000636709">
    <property type="component" value="Unassembled WGS sequence"/>
</dbReference>
<evidence type="ECO:0000256" key="1">
    <source>
        <dbReference type="SAM" id="MobiDB-lite"/>
    </source>
</evidence>
<accession>A0A835C060</accession>